<dbReference type="RefSeq" id="WP_106160463.1">
    <property type="nucleotide sequence ID" value="NZ_PVTT01000002.1"/>
</dbReference>
<keyword evidence="17" id="KW-1185">Reference proteome</keyword>
<evidence type="ECO:0000256" key="1">
    <source>
        <dbReference type="ARBA" id="ARBA00000843"/>
    </source>
</evidence>
<dbReference type="InterPro" id="IPR011257">
    <property type="entry name" value="DNA_glycosylase"/>
</dbReference>
<dbReference type="InterPro" id="IPR000445">
    <property type="entry name" value="HhH_motif"/>
</dbReference>
<comment type="caution">
    <text evidence="16">The sequence shown here is derived from an EMBL/GenBank/DDBJ whole genome shotgun (WGS) entry which is preliminary data.</text>
</comment>
<keyword evidence="14" id="KW-0326">Glycosidase</keyword>
<dbReference type="PANTHER" id="PTHR42944:SF1">
    <property type="entry name" value="ADENINE DNA GLYCOSYLASE"/>
    <property type="match status" value="1"/>
</dbReference>
<evidence type="ECO:0000256" key="13">
    <source>
        <dbReference type="ARBA" id="ARBA00023204"/>
    </source>
</evidence>
<dbReference type="Gene3D" id="1.10.1670.10">
    <property type="entry name" value="Helix-hairpin-Helix base-excision DNA repair enzymes (C-terminal)"/>
    <property type="match status" value="1"/>
</dbReference>
<keyword evidence="10" id="KW-0378">Hydrolase</keyword>
<dbReference type="AlphaFoldDB" id="A0A2T0X1J2"/>
<dbReference type="SUPFAM" id="SSF48150">
    <property type="entry name" value="DNA-glycosylase"/>
    <property type="match status" value="1"/>
</dbReference>
<keyword evidence="9" id="KW-0227">DNA damage</keyword>
<dbReference type="PANTHER" id="PTHR42944">
    <property type="entry name" value="ADENINE DNA GLYCOSYLASE"/>
    <property type="match status" value="1"/>
</dbReference>
<comment type="cofactor">
    <cofactor evidence="2">
        <name>[4Fe-4S] cluster</name>
        <dbReference type="ChEBI" id="CHEBI:49883"/>
    </cofactor>
</comment>
<organism evidence="16 17">
    <name type="scientific">Hasllibacter halocynthiae</name>
    <dbReference type="NCBI Taxonomy" id="595589"/>
    <lineage>
        <taxon>Bacteria</taxon>
        <taxon>Pseudomonadati</taxon>
        <taxon>Pseudomonadota</taxon>
        <taxon>Alphaproteobacteria</taxon>
        <taxon>Rhodobacterales</taxon>
        <taxon>Roseobacteraceae</taxon>
        <taxon>Hasllibacter</taxon>
    </lineage>
</organism>
<dbReference type="Pfam" id="PF00633">
    <property type="entry name" value="HHH"/>
    <property type="match status" value="1"/>
</dbReference>
<dbReference type="OrthoDB" id="9802365at2"/>
<feature type="domain" description="HhH-GPD" evidence="15">
    <location>
        <begin position="46"/>
        <end position="194"/>
    </location>
</feature>
<evidence type="ECO:0000256" key="3">
    <source>
        <dbReference type="ARBA" id="ARBA00002933"/>
    </source>
</evidence>
<evidence type="ECO:0000256" key="5">
    <source>
        <dbReference type="ARBA" id="ARBA00012045"/>
    </source>
</evidence>
<dbReference type="SMART" id="SM00525">
    <property type="entry name" value="FES"/>
    <property type="match status" value="1"/>
</dbReference>
<comment type="similarity">
    <text evidence="4">Belongs to the Nth/MutY family.</text>
</comment>
<dbReference type="Gene3D" id="3.90.79.10">
    <property type="entry name" value="Nucleoside Triphosphate Pyrophosphohydrolase"/>
    <property type="match status" value="1"/>
</dbReference>
<dbReference type="InterPro" id="IPR044298">
    <property type="entry name" value="MIG/MutY"/>
</dbReference>
<dbReference type="EMBL" id="PVTT01000002">
    <property type="protein sequence ID" value="PRY92800.1"/>
    <property type="molecule type" value="Genomic_DNA"/>
</dbReference>
<evidence type="ECO:0000313" key="16">
    <source>
        <dbReference type="EMBL" id="PRY92800.1"/>
    </source>
</evidence>
<dbReference type="GO" id="GO:0032357">
    <property type="term" value="F:oxidized purine DNA binding"/>
    <property type="evidence" value="ECO:0007669"/>
    <property type="project" value="TreeGrafter"/>
</dbReference>
<dbReference type="InterPro" id="IPR023170">
    <property type="entry name" value="HhH_base_excis_C"/>
</dbReference>
<dbReference type="GO" id="GO:0046872">
    <property type="term" value="F:metal ion binding"/>
    <property type="evidence" value="ECO:0007669"/>
    <property type="project" value="UniProtKB-KW"/>
</dbReference>
<evidence type="ECO:0000256" key="14">
    <source>
        <dbReference type="ARBA" id="ARBA00023295"/>
    </source>
</evidence>
<reference evidence="16 17" key="1">
    <citation type="submission" date="2018-03" db="EMBL/GenBank/DDBJ databases">
        <title>Genomic Encyclopedia of Archaeal and Bacterial Type Strains, Phase II (KMG-II): from individual species to whole genera.</title>
        <authorList>
            <person name="Goeker M."/>
        </authorList>
    </citation>
    <scope>NUCLEOTIDE SEQUENCE [LARGE SCALE GENOMIC DNA]</scope>
    <source>
        <strain evidence="16 17">DSM 29318</strain>
    </source>
</reference>
<keyword evidence="7" id="KW-0004">4Fe-4S</keyword>
<keyword evidence="11" id="KW-0408">Iron</keyword>
<dbReference type="Gene3D" id="1.10.340.30">
    <property type="entry name" value="Hypothetical protein, domain 2"/>
    <property type="match status" value="1"/>
</dbReference>
<evidence type="ECO:0000256" key="11">
    <source>
        <dbReference type="ARBA" id="ARBA00023004"/>
    </source>
</evidence>
<dbReference type="Proteomes" id="UP000238801">
    <property type="component" value="Unassembled WGS sequence"/>
</dbReference>
<dbReference type="InterPro" id="IPR004035">
    <property type="entry name" value="Endouclease-III_FeS-bd_BS"/>
</dbReference>
<dbReference type="Pfam" id="PF10576">
    <property type="entry name" value="EndIII_4Fe-2S"/>
    <property type="match status" value="1"/>
</dbReference>
<dbReference type="InterPro" id="IPR003265">
    <property type="entry name" value="HhH-GPD_domain"/>
</dbReference>
<comment type="function">
    <text evidence="3">Adenine glycosylase active on G-A mispairs. MutY also corrects error-prone DNA synthesis past GO lesions which are due to the oxidatively damaged form of guanine: 7,8-dihydro-8-oxoguanine (8-oxo-dGTP).</text>
</comment>
<evidence type="ECO:0000256" key="8">
    <source>
        <dbReference type="ARBA" id="ARBA00022723"/>
    </source>
</evidence>
<dbReference type="GO" id="GO:0006298">
    <property type="term" value="P:mismatch repair"/>
    <property type="evidence" value="ECO:0007669"/>
    <property type="project" value="TreeGrafter"/>
</dbReference>
<evidence type="ECO:0000259" key="15">
    <source>
        <dbReference type="SMART" id="SM00478"/>
    </source>
</evidence>
<evidence type="ECO:0000256" key="2">
    <source>
        <dbReference type="ARBA" id="ARBA00001966"/>
    </source>
</evidence>
<dbReference type="GO" id="GO:0006284">
    <property type="term" value="P:base-excision repair"/>
    <property type="evidence" value="ECO:0007669"/>
    <property type="project" value="InterPro"/>
</dbReference>
<dbReference type="Pfam" id="PF14815">
    <property type="entry name" value="NUDIX_4"/>
    <property type="match status" value="1"/>
</dbReference>
<comment type="catalytic activity">
    <reaction evidence="1">
        <text>Hydrolyzes free adenine bases from 7,8-dihydro-8-oxoguanine:adenine mismatched double-stranded DNA, leaving an apurinic site.</text>
        <dbReference type="EC" id="3.2.2.31"/>
    </reaction>
</comment>
<evidence type="ECO:0000256" key="4">
    <source>
        <dbReference type="ARBA" id="ARBA00008343"/>
    </source>
</evidence>
<dbReference type="InterPro" id="IPR003651">
    <property type="entry name" value="Endonuclease3_FeS-loop_motif"/>
</dbReference>
<dbReference type="EC" id="3.2.2.31" evidence="5"/>
<dbReference type="SUPFAM" id="SSF55811">
    <property type="entry name" value="Nudix"/>
    <property type="match status" value="1"/>
</dbReference>
<evidence type="ECO:0000256" key="6">
    <source>
        <dbReference type="ARBA" id="ARBA00022023"/>
    </source>
</evidence>
<dbReference type="GO" id="GO:0034039">
    <property type="term" value="F:8-oxo-7,8-dihydroguanine DNA N-glycosylase activity"/>
    <property type="evidence" value="ECO:0007669"/>
    <property type="project" value="TreeGrafter"/>
</dbReference>
<evidence type="ECO:0000256" key="10">
    <source>
        <dbReference type="ARBA" id="ARBA00022801"/>
    </source>
</evidence>
<keyword evidence="8" id="KW-0479">Metal-binding</keyword>
<dbReference type="InterPro" id="IPR029119">
    <property type="entry name" value="MutY_C"/>
</dbReference>
<evidence type="ECO:0000313" key="17">
    <source>
        <dbReference type="Proteomes" id="UP000238801"/>
    </source>
</evidence>
<keyword evidence="12" id="KW-0411">Iron-sulfur</keyword>
<dbReference type="GO" id="GO:0000701">
    <property type="term" value="F:purine-specific mismatch base pair DNA N-glycosylase activity"/>
    <property type="evidence" value="ECO:0007669"/>
    <property type="project" value="UniProtKB-EC"/>
</dbReference>
<name>A0A2T0X1J2_9RHOB</name>
<dbReference type="GO" id="GO:0035485">
    <property type="term" value="F:adenine/guanine mispair binding"/>
    <property type="evidence" value="ECO:0007669"/>
    <property type="project" value="TreeGrafter"/>
</dbReference>
<dbReference type="Pfam" id="PF00730">
    <property type="entry name" value="HhH-GPD"/>
    <property type="match status" value="1"/>
</dbReference>
<sequence length="344" mass="37688">MCQEVREALLGWYDGHARDLPWRIGPAARARGVRPEPYPVWLSEVMLQQTTVAAVIPYWRRFTETWPTVEALAAAEDGAVMAAWAGLGYYARARNLLACAREVAMRDGRFPETEAELRELPGIGRYTAAAIAAICFDEPAVVVDGNVERVTSRLFAVRTPLPGARPLLREKAASLTTPVRPGDWAQAVMDLGATICTPRSPACAICPVMRWCEARKAGIQSDLPAKAPKKARPLKRAVFWAARRADGAWLLERRPPKGMLGGTLGWPTTNWAEKPEGGPPLAAEWREAGTVDHGFTHYLLSAEVRAAEVGVDAVPERGEWHQAVPSELPTLFRKAMERAAAALD</sequence>
<keyword evidence="13" id="KW-0234">DNA repair</keyword>
<dbReference type="FunFam" id="1.10.340.30:FF:000002">
    <property type="entry name" value="Adenine DNA glycosylase"/>
    <property type="match status" value="1"/>
</dbReference>
<protein>
    <recommendedName>
        <fullName evidence="6">Adenine DNA glycosylase</fullName>
        <ecNumber evidence="5">3.2.2.31</ecNumber>
    </recommendedName>
</protein>
<gene>
    <name evidence="16" type="ORF">BCF33_1654</name>
</gene>
<accession>A0A2T0X1J2</accession>
<evidence type="ECO:0000256" key="7">
    <source>
        <dbReference type="ARBA" id="ARBA00022485"/>
    </source>
</evidence>
<proteinExistence type="inferred from homology"/>
<dbReference type="GO" id="GO:0051539">
    <property type="term" value="F:4 iron, 4 sulfur cluster binding"/>
    <property type="evidence" value="ECO:0007669"/>
    <property type="project" value="UniProtKB-KW"/>
</dbReference>
<dbReference type="PROSITE" id="PS00764">
    <property type="entry name" value="ENDONUCLEASE_III_1"/>
    <property type="match status" value="1"/>
</dbReference>
<dbReference type="CDD" id="cd00056">
    <property type="entry name" value="ENDO3c"/>
    <property type="match status" value="1"/>
</dbReference>
<evidence type="ECO:0000256" key="12">
    <source>
        <dbReference type="ARBA" id="ARBA00023014"/>
    </source>
</evidence>
<evidence type="ECO:0000256" key="9">
    <source>
        <dbReference type="ARBA" id="ARBA00022763"/>
    </source>
</evidence>
<dbReference type="InterPro" id="IPR015797">
    <property type="entry name" value="NUDIX_hydrolase-like_dom_sf"/>
</dbReference>
<dbReference type="SMART" id="SM00478">
    <property type="entry name" value="ENDO3c"/>
    <property type="match status" value="1"/>
</dbReference>